<reference evidence="2" key="1">
    <citation type="submission" date="2022-05" db="EMBL/GenBank/DDBJ databases">
        <title>Sphingomonas sp. strain RMG20 Genome sequencing and assembly.</title>
        <authorList>
            <person name="Kim I."/>
        </authorList>
    </citation>
    <scope>NUCLEOTIDE SEQUENCE</scope>
    <source>
        <strain evidence="2">RMG20</strain>
    </source>
</reference>
<organism evidence="2 3">
    <name type="scientific">Sphingomonas donggukensis</name>
    <dbReference type="NCBI Taxonomy" id="2949093"/>
    <lineage>
        <taxon>Bacteria</taxon>
        <taxon>Pseudomonadati</taxon>
        <taxon>Pseudomonadota</taxon>
        <taxon>Alphaproteobacteria</taxon>
        <taxon>Sphingomonadales</taxon>
        <taxon>Sphingomonadaceae</taxon>
        <taxon>Sphingomonas</taxon>
    </lineage>
</organism>
<gene>
    <name evidence="2" type="ORF">M9980_06405</name>
</gene>
<sequence>MTVDPQLLAARVRVASAKSQLDDSLVEARARLSPKALASEAVDGVRTKAGAIASEGVTAVRKRPGIAVAVAGLVGLFLARKPILARLSAPAAKATRRASASSTGNTGRAAPRSRK</sequence>
<evidence type="ECO:0000313" key="3">
    <source>
        <dbReference type="Proteomes" id="UP001055580"/>
    </source>
</evidence>
<evidence type="ECO:0000313" key="2">
    <source>
        <dbReference type="EMBL" id="URW76821.1"/>
    </source>
</evidence>
<evidence type="ECO:0008006" key="4">
    <source>
        <dbReference type="Google" id="ProtNLM"/>
    </source>
</evidence>
<keyword evidence="3" id="KW-1185">Reference proteome</keyword>
<dbReference type="Proteomes" id="UP001055580">
    <property type="component" value="Chromosome"/>
</dbReference>
<proteinExistence type="predicted"/>
<feature type="compositionally biased region" description="Low complexity" evidence="1">
    <location>
        <begin position="88"/>
        <end position="103"/>
    </location>
</feature>
<dbReference type="RefSeq" id="WP_250754540.1">
    <property type="nucleotide sequence ID" value="NZ_CP098401.1"/>
</dbReference>
<name>A0ABY4U202_9SPHN</name>
<protein>
    <recommendedName>
        <fullName evidence="4">DUF3618 domain-containing protein</fullName>
    </recommendedName>
</protein>
<dbReference type="EMBL" id="CP098401">
    <property type="protein sequence ID" value="URW76821.1"/>
    <property type="molecule type" value="Genomic_DNA"/>
</dbReference>
<accession>A0ABY4U202</accession>
<evidence type="ECO:0000256" key="1">
    <source>
        <dbReference type="SAM" id="MobiDB-lite"/>
    </source>
</evidence>
<feature type="region of interest" description="Disordered" evidence="1">
    <location>
        <begin position="88"/>
        <end position="115"/>
    </location>
</feature>